<protein>
    <submittedName>
        <fullName evidence="2">Uncharacterized protein</fullName>
    </submittedName>
</protein>
<name>K0R6S8_THAOC</name>
<reference evidence="2 3" key="1">
    <citation type="journal article" date="2012" name="Genome Biol.">
        <title>Genome and low-iron response of an oceanic diatom adapted to chronic iron limitation.</title>
        <authorList>
            <person name="Lommer M."/>
            <person name="Specht M."/>
            <person name="Roy A.S."/>
            <person name="Kraemer L."/>
            <person name="Andreson R."/>
            <person name="Gutowska M.A."/>
            <person name="Wolf J."/>
            <person name="Bergner S.V."/>
            <person name="Schilhabel M.B."/>
            <person name="Klostermeier U.C."/>
            <person name="Beiko R.G."/>
            <person name="Rosenstiel P."/>
            <person name="Hippler M."/>
            <person name="Laroche J."/>
        </authorList>
    </citation>
    <scope>NUCLEOTIDE SEQUENCE [LARGE SCALE GENOMIC DNA]</scope>
    <source>
        <strain evidence="2 3">CCMP1005</strain>
    </source>
</reference>
<feature type="compositionally biased region" description="Polar residues" evidence="1">
    <location>
        <begin position="30"/>
        <end position="41"/>
    </location>
</feature>
<accession>K0R6S8</accession>
<evidence type="ECO:0000313" key="2">
    <source>
        <dbReference type="EMBL" id="EJK47644.1"/>
    </source>
</evidence>
<dbReference type="AlphaFoldDB" id="K0R6S8"/>
<gene>
    <name evidence="2" type="ORF">THAOC_33623</name>
</gene>
<feature type="compositionally biased region" description="Basic and acidic residues" evidence="1">
    <location>
        <begin position="16"/>
        <end position="26"/>
    </location>
</feature>
<organism evidence="2 3">
    <name type="scientific">Thalassiosira oceanica</name>
    <name type="common">Marine diatom</name>
    <dbReference type="NCBI Taxonomy" id="159749"/>
    <lineage>
        <taxon>Eukaryota</taxon>
        <taxon>Sar</taxon>
        <taxon>Stramenopiles</taxon>
        <taxon>Ochrophyta</taxon>
        <taxon>Bacillariophyta</taxon>
        <taxon>Coscinodiscophyceae</taxon>
        <taxon>Thalassiosirophycidae</taxon>
        <taxon>Thalassiosirales</taxon>
        <taxon>Thalassiosiraceae</taxon>
        <taxon>Thalassiosira</taxon>
    </lineage>
</organism>
<evidence type="ECO:0000313" key="3">
    <source>
        <dbReference type="Proteomes" id="UP000266841"/>
    </source>
</evidence>
<dbReference type="Proteomes" id="UP000266841">
    <property type="component" value="Unassembled WGS sequence"/>
</dbReference>
<sequence>MKDSRDPRPRPPTRAETSKRRLEEQRAAGATNNQRPKTTTRPFHFQPLSILHSKGRSKGLPFSSTRPAIQTLSCPFVDLNSAIDYLGGEIELNFSAKDS</sequence>
<comment type="caution">
    <text evidence="2">The sequence shown here is derived from an EMBL/GenBank/DDBJ whole genome shotgun (WGS) entry which is preliminary data.</text>
</comment>
<dbReference type="EMBL" id="AGNL01046764">
    <property type="protein sequence ID" value="EJK47644.1"/>
    <property type="molecule type" value="Genomic_DNA"/>
</dbReference>
<feature type="region of interest" description="Disordered" evidence="1">
    <location>
        <begin position="1"/>
        <end position="46"/>
    </location>
</feature>
<proteinExistence type="predicted"/>
<keyword evidence="3" id="KW-1185">Reference proteome</keyword>
<evidence type="ECO:0000256" key="1">
    <source>
        <dbReference type="SAM" id="MobiDB-lite"/>
    </source>
</evidence>